<feature type="region of interest" description="Disordered" evidence="1">
    <location>
        <begin position="1"/>
        <end position="38"/>
    </location>
</feature>
<reference evidence="2" key="3">
    <citation type="submission" date="2025-09" db="UniProtKB">
        <authorList>
            <consortium name="Ensembl"/>
        </authorList>
    </citation>
    <scope>IDENTIFICATION</scope>
</reference>
<name>A0A673SXG1_SURSU</name>
<proteinExistence type="predicted"/>
<dbReference type="OMA" id="RVLNCHR"/>
<organism evidence="2 3">
    <name type="scientific">Suricata suricatta</name>
    <name type="common">Meerkat</name>
    <dbReference type="NCBI Taxonomy" id="37032"/>
    <lineage>
        <taxon>Eukaryota</taxon>
        <taxon>Metazoa</taxon>
        <taxon>Chordata</taxon>
        <taxon>Craniata</taxon>
        <taxon>Vertebrata</taxon>
        <taxon>Euteleostomi</taxon>
        <taxon>Mammalia</taxon>
        <taxon>Eutheria</taxon>
        <taxon>Laurasiatheria</taxon>
        <taxon>Carnivora</taxon>
        <taxon>Feliformia</taxon>
        <taxon>Herpestidae</taxon>
        <taxon>Suricata</taxon>
    </lineage>
</organism>
<evidence type="ECO:0000313" key="2">
    <source>
        <dbReference type="Ensembl" id="ENSSSUP00005001499.1"/>
    </source>
</evidence>
<accession>A0A673SXG1</accession>
<keyword evidence="3" id="KW-1185">Reference proteome</keyword>
<feature type="compositionally biased region" description="Polar residues" evidence="1">
    <location>
        <begin position="14"/>
        <end position="38"/>
    </location>
</feature>
<protein>
    <submittedName>
        <fullName evidence="2">Uncharacterized protein</fullName>
    </submittedName>
</protein>
<reference evidence="2 3" key="1">
    <citation type="submission" date="2019-05" db="EMBL/GenBank/DDBJ databases">
        <title>A Chromosome-scale Meerkat (S. suricatta) Genome Assembly.</title>
        <authorList>
            <person name="Dudchenko O."/>
            <person name="Lieberman Aiden E."/>
            <person name="Tung J."/>
            <person name="Barreiro L.B."/>
            <person name="Clutton-Brock T.H."/>
        </authorList>
    </citation>
    <scope>NUCLEOTIDE SEQUENCE [LARGE SCALE GENOMIC DNA]</scope>
</reference>
<dbReference type="Ensembl" id="ENSSSUT00005001764.1">
    <property type="protein sequence ID" value="ENSSSUP00005001499.1"/>
    <property type="gene ID" value="ENSSSUG00005001054.1"/>
</dbReference>
<reference evidence="2" key="2">
    <citation type="submission" date="2025-08" db="UniProtKB">
        <authorList>
            <consortium name="Ensembl"/>
        </authorList>
    </citation>
    <scope>IDENTIFICATION</scope>
</reference>
<dbReference type="AlphaFoldDB" id="A0A673SXG1"/>
<dbReference type="Proteomes" id="UP000472268">
    <property type="component" value="Chromosome 1"/>
</dbReference>
<sequence>MGHQPPAKQESKEPQSQSWTQVSFPSIHPTSCSKSGQLNSGRYCSLPLEILSSADVIAYVSGLEVFHRHDALGEPRGVAQASVDQPPRVLNCHRPFILLNDTPMGSSLRGRPGAPSFPFRLQRCLRVMKKNNT</sequence>
<evidence type="ECO:0000313" key="3">
    <source>
        <dbReference type="Proteomes" id="UP000472268"/>
    </source>
</evidence>
<evidence type="ECO:0000256" key="1">
    <source>
        <dbReference type="SAM" id="MobiDB-lite"/>
    </source>
</evidence>